<dbReference type="Proteomes" id="UP000887116">
    <property type="component" value="Unassembled WGS sequence"/>
</dbReference>
<evidence type="ECO:0000256" key="1">
    <source>
        <dbReference type="SAM" id="MobiDB-lite"/>
    </source>
</evidence>
<dbReference type="EMBL" id="BMAO01001901">
    <property type="protein sequence ID" value="GFQ76813.1"/>
    <property type="molecule type" value="Genomic_DNA"/>
</dbReference>
<comment type="caution">
    <text evidence="2">The sequence shown here is derived from an EMBL/GenBank/DDBJ whole genome shotgun (WGS) entry which is preliminary data.</text>
</comment>
<dbReference type="AlphaFoldDB" id="A0A8X6G8I1"/>
<reference evidence="2" key="1">
    <citation type="submission" date="2020-07" db="EMBL/GenBank/DDBJ databases">
        <title>Multicomponent nature underlies the extraordinary mechanical properties of spider dragline silk.</title>
        <authorList>
            <person name="Kono N."/>
            <person name="Nakamura H."/>
            <person name="Mori M."/>
            <person name="Yoshida Y."/>
            <person name="Ohtoshi R."/>
            <person name="Malay A.D."/>
            <person name="Moran D.A.P."/>
            <person name="Tomita M."/>
            <person name="Numata K."/>
            <person name="Arakawa K."/>
        </authorList>
    </citation>
    <scope>NUCLEOTIDE SEQUENCE</scope>
</reference>
<feature type="region of interest" description="Disordered" evidence="1">
    <location>
        <begin position="143"/>
        <end position="239"/>
    </location>
</feature>
<dbReference type="OrthoDB" id="10064012at2759"/>
<feature type="compositionally biased region" description="Basic and acidic residues" evidence="1">
    <location>
        <begin position="10"/>
        <end position="40"/>
    </location>
</feature>
<dbReference type="Pfam" id="PF15335">
    <property type="entry name" value="CAAP1"/>
    <property type="match status" value="1"/>
</dbReference>
<name>A0A8X6G8I1_TRICU</name>
<evidence type="ECO:0000313" key="2">
    <source>
        <dbReference type="EMBL" id="GFQ76813.1"/>
    </source>
</evidence>
<protein>
    <submittedName>
        <fullName evidence="2">Uncharacterized protein</fullName>
    </submittedName>
</protein>
<feature type="compositionally biased region" description="Basic and acidic residues" evidence="1">
    <location>
        <begin position="58"/>
        <end position="73"/>
    </location>
</feature>
<organism evidence="2 3">
    <name type="scientific">Trichonephila clavata</name>
    <name type="common">Joro spider</name>
    <name type="synonym">Nephila clavata</name>
    <dbReference type="NCBI Taxonomy" id="2740835"/>
    <lineage>
        <taxon>Eukaryota</taxon>
        <taxon>Metazoa</taxon>
        <taxon>Ecdysozoa</taxon>
        <taxon>Arthropoda</taxon>
        <taxon>Chelicerata</taxon>
        <taxon>Arachnida</taxon>
        <taxon>Araneae</taxon>
        <taxon>Araneomorphae</taxon>
        <taxon>Entelegynae</taxon>
        <taxon>Araneoidea</taxon>
        <taxon>Nephilidae</taxon>
        <taxon>Trichonephila</taxon>
    </lineage>
</organism>
<feature type="compositionally biased region" description="Polar residues" evidence="1">
    <location>
        <begin position="217"/>
        <end position="233"/>
    </location>
</feature>
<accession>A0A8X6G8I1</accession>
<dbReference type="GO" id="GO:0042981">
    <property type="term" value="P:regulation of apoptotic process"/>
    <property type="evidence" value="ECO:0007669"/>
    <property type="project" value="InterPro"/>
</dbReference>
<dbReference type="InterPro" id="IPR038991">
    <property type="entry name" value="CAAP1"/>
</dbReference>
<feature type="region of interest" description="Disordered" evidence="1">
    <location>
        <begin position="1"/>
        <end position="74"/>
    </location>
</feature>
<gene>
    <name evidence="2" type="ORF">TNCT_311721</name>
</gene>
<keyword evidence="3" id="KW-1185">Reference proteome</keyword>
<dbReference type="PANTHER" id="PTHR14740:SF3">
    <property type="entry name" value="CASPASE ACTIVITY AND APOPTOSIS INHIBITOR 1"/>
    <property type="match status" value="1"/>
</dbReference>
<sequence>MEEPNVNSKRKADSPKTEVKTRRSDSASESEDKSAKRDSGNKPQKTRWGPPPSSASGTDEKMVSPNKEDEKSHLTRHLRITNMLDNKEKLVEHLFLTITGNALDELIPDYLKEYSAEELKCLCTFQIRNMTSEEILLIISGKKTSNTPGESESTEKSKNSSTSGDTKPSDTPGEVEFTEKSKISSTSEDDTKPSDTSGESESTDKRRRAGAFRSESRFLSTSVSETGARSQSLLLRLFS</sequence>
<evidence type="ECO:0000313" key="3">
    <source>
        <dbReference type="Proteomes" id="UP000887116"/>
    </source>
</evidence>
<proteinExistence type="predicted"/>
<dbReference type="PANTHER" id="PTHR14740">
    <property type="entry name" value="CASPASE ACTIVITY AND APOPTOSIS INHIBITOR 1"/>
    <property type="match status" value="1"/>
</dbReference>